<dbReference type="InterPro" id="IPR002694">
    <property type="entry name" value="Znf_CHC2"/>
</dbReference>
<keyword evidence="7 12" id="KW-0863">Zinc-finger</keyword>
<dbReference type="RefSeq" id="WP_274372737.1">
    <property type="nucleotide sequence ID" value="NZ_CP072943.1"/>
</dbReference>
<keyword evidence="10 12" id="KW-0238">DNA-binding</keyword>
<dbReference type="GO" id="GO:1990077">
    <property type="term" value="C:primosome complex"/>
    <property type="evidence" value="ECO:0007669"/>
    <property type="project" value="UniProtKB-KW"/>
</dbReference>
<dbReference type="InterPro" id="IPR013264">
    <property type="entry name" value="DNAG_N"/>
</dbReference>
<evidence type="ECO:0000256" key="13">
    <source>
        <dbReference type="SAM" id="MobiDB-lite"/>
    </source>
</evidence>
<evidence type="ECO:0000313" key="16">
    <source>
        <dbReference type="Proteomes" id="UP000671879"/>
    </source>
</evidence>
<evidence type="ECO:0000256" key="6">
    <source>
        <dbReference type="ARBA" id="ARBA00022723"/>
    </source>
</evidence>
<keyword evidence="9" id="KW-0460">Magnesium</keyword>
<keyword evidence="8 12" id="KW-0862">Zinc</keyword>
<evidence type="ECO:0000259" key="14">
    <source>
        <dbReference type="PROSITE" id="PS50880"/>
    </source>
</evidence>
<dbReference type="InterPro" id="IPR037068">
    <property type="entry name" value="DNA_primase_core_N_sf"/>
</dbReference>
<comment type="cofactor">
    <cofactor evidence="12">
        <name>Zn(2+)</name>
        <dbReference type="ChEBI" id="CHEBI:29105"/>
    </cofactor>
    <text evidence="12">Binds 1 zinc ion per monomer.</text>
</comment>
<dbReference type="NCBIfam" id="TIGR01391">
    <property type="entry name" value="dnaG"/>
    <property type="match status" value="1"/>
</dbReference>
<dbReference type="GO" id="GO:0000428">
    <property type="term" value="C:DNA-directed RNA polymerase complex"/>
    <property type="evidence" value="ECO:0007669"/>
    <property type="project" value="UniProtKB-KW"/>
</dbReference>
<dbReference type="Pfam" id="PF01807">
    <property type="entry name" value="Zn_ribbon_DnaG"/>
    <property type="match status" value="1"/>
</dbReference>
<dbReference type="Pfam" id="PF13155">
    <property type="entry name" value="Toprim_2"/>
    <property type="match status" value="1"/>
</dbReference>
<name>A0A9Q7EY24_9BACT</name>
<dbReference type="InterPro" id="IPR050219">
    <property type="entry name" value="DnaG_primase"/>
</dbReference>
<comment type="catalytic activity">
    <reaction evidence="12">
        <text>ssDNA + n NTP = ssDNA/pppN(pN)n-1 hybrid + (n-1) diphosphate.</text>
        <dbReference type="EC" id="2.7.7.101"/>
    </reaction>
</comment>
<dbReference type="SUPFAM" id="SSF57783">
    <property type="entry name" value="Zinc beta-ribbon"/>
    <property type="match status" value="1"/>
</dbReference>
<keyword evidence="5 12" id="KW-0235">DNA replication</keyword>
<evidence type="ECO:0000256" key="7">
    <source>
        <dbReference type="ARBA" id="ARBA00022771"/>
    </source>
</evidence>
<keyword evidence="1 12" id="KW-0240">DNA-directed RNA polymerase</keyword>
<dbReference type="Pfam" id="PF08275">
    <property type="entry name" value="DNAG_N"/>
    <property type="match status" value="1"/>
</dbReference>
<feature type="region of interest" description="Disordered" evidence="13">
    <location>
        <begin position="423"/>
        <end position="450"/>
    </location>
</feature>
<dbReference type="Gene3D" id="3.90.580.10">
    <property type="entry name" value="Zinc finger, CHC2-type domain"/>
    <property type="match status" value="1"/>
</dbReference>
<feature type="domain" description="Toprim" evidence="14">
    <location>
        <begin position="246"/>
        <end position="327"/>
    </location>
</feature>
<evidence type="ECO:0000313" key="15">
    <source>
        <dbReference type="EMBL" id="QTX31571.1"/>
    </source>
</evidence>
<evidence type="ECO:0000256" key="4">
    <source>
        <dbReference type="ARBA" id="ARBA00022695"/>
    </source>
</evidence>
<keyword evidence="6 12" id="KW-0479">Metal-binding</keyword>
<dbReference type="InterPro" id="IPR006295">
    <property type="entry name" value="DNA_primase_DnaG"/>
</dbReference>
<dbReference type="GO" id="GO:0003899">
    <property type="term" value="F:DNA-directed RNA polymerase activity"/>
    <property type="evidence" value="ECO:0007669"/>
    <property type="project" value="UniProtKB-UniRule"/>
</dbReference>
<accession>A0A9Q7EY24</accession>
<dbReference type="CDD" id="cd03364">
    <property type="entry name" value="TOPRIM_DnaG_primases"/>
    <property type="match status" value="1"/>
</dbReference>
<dbReference type="EC" id="2.7.7.101" evidence="12"/>
<dbReference type="Gene3D" id="3.40.1360.10">
    <property type="match status" value="1"/>
</dbReference>
<evidence type="ECO:0000256" key="2">
    <source>
        <dbReference type="ARBA" id="ARBA00022515"/>
    </source>
</evidence>
<sequence>MADDAVAEIKSRLDIVDVVGAYVPLRKAGRNYLGLCPFHGEKTPSFHVSPERQTYHCFGCGKGGDIFSFLMEIEGLSFPEALEQLALRAGVVVRRKAEERRTGLRDVLDEALLFFRRALSLPSGEIGRSYLARRQVSRTHEEAFELGWTPRAWDALARHLEGKNFPLKLLEESGLVMAGKKGFYDRFRGRIIFPIRDLTGKLIAFGGRLVDGEGAKYINSPENELYSKRRSLYLIDRARRVAMERGRTILVEGYMDALRLHAEGFTEAVASLGTALTEEQAGLLKRLSDRCYICYDSDLSGKEATLKGMYVLQRSGLDVHVVALPAGKDPDELLLQPGGKEAFERALGEARPLLAHHIALRAEAFRDRRRRRGAIEELIEGLLSLPLLDIAPFLPEIASAMDVFPRQLQQILDERRKGLSLSLSVEGRGQRPEEGKRVSPCVPVDGGEEENPRDPWEEILCWLLWSDGRLRSEADASVVLPLLKDPVACSIVCALLAGEMPEELSARWLETEEKKAPALLAAGGDRCERLPRDRSRWDLALQGLTEVRLREEYDVIKARMVAGEATAEEMSRYREIAGKLKGGRAT</sequence>
<reference evidence="16" key="1">
    <citation type="submission" date="2021-04" db="EMBL/GenBank/DDBJ databases">
        <title>A novel Synergistetes isolate from a pyrite-forming mixed culture.</title>
        <authorList>
            <person name="Bunk B."/>
            <person name="Sproer C."/>
            <person name="Spring S."/>
            <person name="Pester M."/>
        </authorList>
    </citation>
    <scope>NUCLEOTIDE SEQUENCE [LARGE SCALE GENOMIC DNA]</scope>
    <source>
        <strain evidence="16">J.5.4.2-T.3.5.2</strain>
    </source>
</reference>
<evidence type="ECO:0000256" key="12">
    <source>
        <dbReference type="HAMAP-Rule" id="MF_00974"/>
    </source>
</evidence>
<dbReference type="InterPro" id="IPR034151">
    <property type="entry name" value="TOPRIM_DnaG_bac"/>
</dbReference>
<dbReference type="AlphaFoldDB" id="A0A9Q7EY24"/>
<feature type="zinc finger region" description="CHC2-type" evidence="12">
    <location>
        <begin position="36"/>
        <end position="60"/>
    </location>
</feature>
<evidence type="ECO:0000256" key="1">
    <source>
        <dbReference type="ARBA" id="ARBA00022478"/>
    </source>
</evidence>
<dbReference type="EMBL" id="CP072943">
    <property type="protein sequence ID" value="QTX31571.1"/>
    <property type="molecule type" value="Genomic_DNA"/>
</dbReference>
<evidence type="ECO:0000256" key="11">
    <source>
        <dbReference type="ARBA" id="ARBA00023163"/>
    </source>
</evidence>
<keyword evidence="11 12" id="KW-0804">Transcription</keyword>
<evidence type="ECO:0000256" key="10">
    <source>
        <dbReference type="ARBA" id="ARBA00023125"/>
    </source>
</evidence>
<keyword evidence="4 12" id="KW-0548">Nucleotidyltransferase</keyword>
<organism evidence="15 16">
    <name type="scientific">Aminithiophilus ramosus</name>
    <dbReference type="NCBI Taxonomy" id="3029084"/>
    <lineage>
        <taxon>Bacteria</taxon>
        <taxon>Thermotogati</taxon>
        <taxon>Synergistota</taxon>
        <taxon>Synergistia</taxon>
        <taxon>Synergistales</taxon>
        <taxon>Aminithiophilaceae</taxon>
        <taxon>Aminithiophilus</taxon>
    </lineage>
</organism>
<dbReference type="PANTHER" id="PTHR30313">
    <property type="entry name" value="DNA PRIMASE"/>
    <property type="match status" value="1"/>
</dbReference>
<comment type="similarity">
    <text evidence="12">Belongs to the DnaG primase family.</text>
</comment>
<comment type="subunit">
    <text evidence="12">Monomer. Interacts with DnaB.</text>
</comment>
<dbReference type="GO" id="GO:0003677">
    <property type="term" value="F:DNA binding"/>
    <property type="evidence" value="ECO:0007669"/>
    <property type="project" value="UniProtKB-KW"/>
</dbReference>
<dbReference type="GO" id="GO:0005737">
    <property type="term" value="C:cytoplasm"/>
    <property type="evidence" value="ECO:0007669"/>
    <property type="project" value="TreeGrafter"/>
</dbReference>
<evidence type="ECO:0000256" key="3">
    <source>
        <dbReference type="ARBA" id="ARBA00022679"/>
    </source>
</evidence>
<comment type="domain">
    <text evidence="12">Contains an N-terminal zinc-binding domain, a central core domain that contains the primase activity, and a C-terminal DnaB-binding domain.</text>
</comment>
<dbReference type="Proteomes" id="UP000671879">
    <property type="component" value="Chromosome"/>
</dbReference>
<evidence type="ECO:0000256" key="8">
    <source>
        <dbReference type="ARBA" id="ARBA00022833"/>
    </source>
</evidence>
<gene>
    <name evidence="12" type="primary">dnaG</name>
    <name evidence="15" type="ORF">KAR29_09360</name>
</gene>
<dbReference type="InterPro" id="IPR030846">
    <property type="entry name" value="DnaG_bac"/>
</dbReference>
<dbReference type="InterPro" id="IPR036977">
    <property type="entry name" value="DNA_primase_Znf_CHC2"/>
</dbReference>
<dbReference type="GO" id="GO:0008270">
    <property type="term" value="F:zinc ion binding"/>
    <property type="evidence" value="ECO:0007669"/>
    <property type="project" value="UniProtKB-UniRule"/>
</dbReference>
<keyword evidence="2 12" id="KW-0639">Primosome</keyword>
<feature type="compositionally biased region" description="Basic and acidic residues" evidence="13">
    <location>
        <begin position="428"/>
        <end position="437"/>
    </location>
</feature>
<dbReference type="SMART" id="SM00493">
    <property type="entry name" value="TOPRIM"/>
    <property type="match status" value="1"/>
</dbReference>
<protein>
    <recommendedName>
        <fullName evidence="12">DNA primase</fullName>
        <ecNumber evidence="12">2.7.7.101</ecNumber>
    </recommendedName>
</protein>
<dbReference type="PANTHER" id="PTHR30313:SF2">
    <property type="entry name" value="DNA PRIMASE"/>
    <property type="match status" value="1"/>
</dbReference>
<keyword evidence="3 12" id="KW-0808">Transferase</keyword>
<proteinExistence type="inferred from homology"/>
<dbReference type="GO" id="GO:0006269">
    <property type="term" value="P:DNA replication, synthesis of primer"/>
    <property type="evidence" value="ECO:0007669"/>
    <property type="project" value="UniProtKB-UniRule"/>
</dbReference>
<dbReference type="SUPFAM" id="SSF56731">
    <property type="entry name" value="DNA primase core"/>
    <property type="match status" value="1"/>
</dbReference>
<dbReference type="FunFam" id="3.90.580.10:FF:000001">
    <property type="entry name" value="DNA primase"/>
    <property type="match status" value="1"/>
</dbReference>
<dbReference type="Gene3D" id="3.90.980.10">
    <property type="entry name" value="DNA primase, catalytic core, N-terminal domain"/>
    <property type="match status" value="1"/>
</dbReference>
<dbReference type="SMART" id="SM00400">
    <property type="entry name" value="ZnF_CHCC"/>
    <property type="match status" value="1"/>
</dbReference>
<dbReference type="HAMAP" id="MF_00974">
    <property type="entry name" value="DNA_primase_DnaG"/>
    <property type="match status" value="1"/>
</dbReference>
<keyword evidence="16" id="KW-1185">Reference proteome</keyword>
<comment type="function">
    <text evidence="12">RNA polymerase that catalyzes the synthesis of short RNA molecules used as primers for DNA polymerase during DNA replication.</text>
</comment>
<evidence type="ECO:0000256" key="5">
    <source>
        <dbReference type="ARBA" id="ARBA00022705"/>
    </source>
</evidence>
<evidence type="ECO:0000256" key="9">
    <source>
        <dbReference type="ARBA" id="ARBA00022842"/>
    </source>
</evidence>
<dbReference type="KEGG" id="aram:KAR29_09360"/>
<dbReference type="PROSITE" id="PS50880">
    <property type="entry name" value="TOPRIM"/>
    <property type="match status" value="1"/>
</dbReference>
<dbReference type="InterPro" id="IPR006171">
    <property type="entry name" value="TOPRIM_dom"/>
</dbReference>